<dbReference type="EC" id="3.1.3.48" evidence="2"/>
<evidence type="ECO:0000313" key="9">
    <source>
        <dbReference type="RefSeq" id="XP_022110514.1"/>
    </source>
</evidence>
<feature type="compositionally biased region" description="Polar residues" evidence="5">
    <location>
        <begin position="104"/>
        <end position="114"/>
    </location>
</feature>
<name>A0A8B7ZYM2_ACAPL</name>
<dbReference type="Gene3D" id="3.90.190.10">
    <property type="entry name" value="Protein tyrosine phosphatase superfamily"/>
    <property type="match status" value="1"/>
</dbReference>
<dbReference type="KEGG" id="aplc:110990039"/>
<dbReference type="GO" id="GO:0033550">
    <property type="term" value="F:MAP kinase tyrosine phosphatase activity"/>
    <property type="evidence" value="ECO:0007669"/>
    <property type="project" value="TreeGrafter"/>
</dbReference>
<organism evidence="8 9">
    <name type="scientific">Acanthaster planci</name>
    <name type="common">Crown-of-thorns starfish</name>
    <dbReference type="NCBI Taxonomy" id="133434"/>
    <lineage>
        <taxon>Eukaryota</taxon>
        <taxon>Metazoa</taxon>
        <taxon>Echinodermata</taxon>
        <taxon>Eleutherozoa</taxon>
        <taxon>Asterozoa</taxon>
        <taxon>Asteroidea</taxon>
        <taxon>Valvatacea</taxon>
        <taxon>Valvatida</taxon>
        <taxon>Acanthasteridae</taxon>
        <taxon>Acanthaster</taxon>
    </lineage>
</organism>
<dbReference type="InterPro" id="IPR000340">
    <property type="entry name" value="Dual-sp_phosphatase_cat-dom"/>
</dbReference>
<dbReference type="Pfam" id="PF00782">
    <property type="entry name" value="DSPc"/>
    <property type="match status" value="1"/>
</dbReference>
<evidence type="ECO:0000259" key="7">
    <source>
        <dbReference type="PROSITE" id="PS50056"/>
    </source>
</evidence>
<proteinExistence type="inferred from homology"/>
<dbReference type="InterPro" id="IPR029021">
    <property type="entry name" value="Prot-tyrosine_phosphatase-like"/>
</dbReference>
<dbReference type="GO" id="GO:0005737">
    <property type="term" value="C:cytoplasm"/>
    <property type="evidence" value="ECO:0007669"/>
    <property type="project" value="TreeGrafter"/>
</dbReference>
<reference evidence="9" key="1">
    <citation type="submission" date="2025-08" db="UniProtKB">
        <authorList>
            <consortium name="RefSeq"/>
        </authorList>
    </citation>
    <scope>IDENTIFICATION</scope>
</reference>
<dbReference type="PROSITE" id="PS50054">
    <property type="entry name" value="TYR_PHOSPHATASE_DUAL"/>
    <property type="match status" value="1"/>
</dbReference>
<protein>
    <recommendedName>
        <fullName evidence="2">protein-tyrosine-phosphatase</fullName>
        <ecNumber evidence="2">3.1.3.48</ecNumber>
    </recommendedName>
</protein>
<dbReference type="GeneID" id="110990039"/>
<dbReference type="PANTHER" id="PTHR10159:SF533">
    <property type="entry name" value="TYROSINE-PROTEIN PHOSPHATASE VHP-1"/>
    <property type="match status" value="1"/>
</dbReference>
<evidence type="ECO:0000256" key="3">
    <source>
        <dbReference type="ARBA" id="ARBA00022801"/>
    </source>
</evidence>
<feature type="compositionally biased region" description="Polar residues" evidence="5">
    <location>
        <begin position="50"/>
        <end position="60"/>
    </location>
</feature>
<comment type="similarity">
    <text evidence="1">Belongs to the protein-tyrosine phosphatase family. Non-receptor class dual specificity subfamily.</text>
</comment>
<dbReference type="GO" id="GO:0008330">
    <property type="term" value="F:protein tyrosine/threonine phosphatase activity"/>
    <property type="evidence" value="ECO:0007669"/>
    <property type="project" value="TreeGrafter"/>
</dbReference>
<evidence type="ECO:0000256" key="2">
    <source>
        <dbReference type="ARBA" id="ARBA00013064"/>
    </source>
</evidence>
<feature type="compositionally biased region" description="Low complexity" evidence="5">
    <location>
        <begin position="7"/>
        <end position="35"/>
    </location>
</feature>
<gene>
    <name evidence="9" type="primary">LOC110990039</name>
</gene>
<evidence type="ECO:0000313" key="8">
    <source>
        <dbReference type="Proteomes" id="UP000694845"/>
    </source>
</evidence>
<dbReference type="InterPro" id="IPR000387">
    <property type="entry name" value="Tyr_Pase_dom"/>
</dbReference>
<keyword evidence="3" id="KW-0378">Hydrolase</keyword>
<dbReference type="PROSITE" id="PS50056">
    <property type="entry name" value="TYR_PHOSPHATASE_2"/>
    <property type="match status" value="1"/>
</dbReference>
<feature type="compositionally biased region" description="Low complexity" evidence="5">
    <location>
        <begin position="124"/>
        <end position="134"/>
    </location>
</feature>
<dbReference type="SUPFAM" id="SSF52799">
    <property type="entry name" value="(Phosphotyrosine protein) phosphatases II"/>
    <property type="match status" value="1"/>
</dbReference>
<dbReference type="InterPro" id="IPR020422">
    <property type="entry name" value="TYR_PHOSPHATASE_DUAL_dom"/>
</dbReference>
<feature type="region of interest" description="Disordered" evidence="5">
    <location>
        <begin position="86"/>
        <end position="134"/>
    </location>
</feature>
<evidence type="ECO:0000259" key="6">
    <source>
        <dbReference type="PROSITE" id="PS50054"/>
    </source>
</evidence>
<keyword evidence="4" id="KW-0904">Protein phosphatase</keyword>
<dbReference type="PANTHER" id="PTHR10159">
    <property type="entry name" value="DUAL SPECIFICITY PROTEIN PHOSPHATASE"/>
    <property type="match status" value="1"/>
</dbReference>
<feature type="compositionally biased region" description="Basic and acidic residues" evidence="5">
    <location>
        <begin position="92"/>
        <end position="103"/>
    </location>
</feature>
<sequence length="354" mass="39198">MADRTRSNSTVATTATTATMAYRRSTSSSMSPQTSFAVVHSGPTPDSAEGTATSKTPSGYASSCPDLLFVKTEPCAVGETHRKLHLSASLSEGRHSPRADGYSRHQQPQSTKTSPCRGREGLSRKTSSVSSCRSSSEMSCDEELDISKVIPEIKIDELPQSSTPFRDKNISEILSFLFVGDAEAAFREPLLCRLNIECVVDLSNLSHDEISKSIRLKDCPCVCPSQMKHTRIRLTLQVDDTVNEEIIHYFDEINAFIEGARKVDRKCLVYCFAGRSLSPTIVIQYLMQHNGMTLKQAYSLVKKRRPETTISAGFRSALVRLERQLHPNTNPAIMFESEFQTEAVGLSCTQQAWT</sequence>
<dbReference type="GO" id="GO:0017017">
    <property type="term" value="F:MAP kinase tyrosine/serine/threonine phosphatase activity"/>
    <property type="evidence" value="ECO:0007669"/>
    <property type="project" value="TreeGrafter"/>
</dbReference>
<dbReference type="CDD" id="cd14498">
    <property type="entry name" value="DSP"/>
    <property type="match status" value="1"/>
</dbReference>
<dbReference type="AlphaFoldDB" id="A0A8B7ZYM2"/>
<feature type="domain" description="Tyrosine specific protein phosphatases" evidence="7">
    <location>
        <begin position="247"/>
        <end position="306"/>
    </location>
</feature>
<keyword evidence="8" id="KW-1185">Reference proteome</keyword>
<feature type="region of interest" description="Disordered" evidence="5">
    <location>
        <begin position="1"/>
        <end position="60"/>
    </location>
</feature>
<dbReference type="SMART" id="SM00195">
    <property type="entry name" value="DSPc"/>
    <property type="match status" value="1"/>
</dbReference>
<dbReference type="RefSeq" id="XP_022110514.1">
    <property type="nucleotide sequence ID" value="XM_022254822.1"/>
</dbReference>
<dbReference type="GO" id="GO:0043409">
    <property type="term" value="P:negative regulation of MAPK cascade"/>
    <property type="evidence" value="ECO:0007669"/>
    <property type="project" value="TreeGrafter"/>
</dbReference>
<dbReference type="OrthoDB" id="2017893at2759"/>
<dbReference type="Proteomes" id="UP000694845">
    <property type="component" value="Unplaced"/>
</dbReference>
<dbReference type="OMA" id="RLKDCPC"/>
<evidence type="ECO:0000256" key="5">
    <source>
        <dbReference type="SAM" id="MobiDB-lite"/>
    </source>
</evidence>
<evidence type="ECO:0000256" key="1">
    <source>
        <dbReference type="ARBA" id="ARBA00008601"/>
    </source>
</evidence>
<evidence type="ECO:0000256" key="4">
    <source>
        <dbReference type="ARBA" id="ARBA00022912"/>
    </source>
</evidence>
<accession>A0A8B7ZYM2</accession>
<feature type="domain" description="Tyrosine-protein phosphatase" evidence="6">
    <location>
        <begin position="169"/>
        <end position="327"/>
    </location>
</feature>